<evidence type="ECO:0000313" key="9">
    <source>
        <dbReference type="Proteomes" id="UP001596527"/>
    </source>
</evidence>
<comment type="similarity">
    <text evidence="3">Belongs to the CheB family.</text>
</comment>
<dbReference type="NCBIfam" id="NF001965">
    <property type="entry name" value="PRK00742.1"/>
    <property type="match status" value="1"/>
</dbReference>
<dbReference type="GO" id="GO:0032259">
    <property type="term" value="P:methylation"/>
    <property type="evidence" value="ECO:0007669"/>
    <property type="project" value="UniProtKB-KW"/>
</dbReference>
<feature type="domain" description="CheB-type methylesterase" evidence="7">
    <location>
        <begin position="165"/>
        <end position="361"/>
    </location>
</feature>
<dbReference type="CDD" id="cd17541">
    <property type="entry name" value="REC_CheB-like"/>
    <property type="match status" value="1"/>
</dbReference>
<feature type="domain" description="Response regulatory" evidence="6">
    <location>
        <begin position="20"/>
        <end position="138"/>
    </location>
</feature>
<feature type="active site" evidence="3 4">
    <location>
        <position position="303"/>
    </location>
</feature>
<dbReference type="CDD" id="cd16432">
    <property type="entry name" value="CheB_Rec"/>
    <property type="match status" value="1"/>
</dbReference>
<dbReference type="InterPro" id="IPR035909">
    <property type="entry name" value="CheB_C"/>
</dbReference>
<dbReference type="EC" id="3.5.1.44" evidence="3"/>
<organism evidence="8 9">
    <name type="scientific">Schaalia naturae</name>
    <dbReference type="NCBI Taxonomy" id="635203"/>
    <lineage>
        <taxon>Bacteria</taxon>
        <taxon>Bacillati</taxon>
        <taxon>Actinomycetota</taxon>
        <taxon>Actinomycetes</taxon>
        <taxon>Actinomycetales</taxon>
        <taxon>Actinomycetaceae</taxon>
        <taxon>Schaalia</taxon>
    </lineage>
</organism>
<dbReference type="PROSITE" id="PS50110">
    <property type="entry name" value="RESPONSE_REGULATORY"/>
    <property type="match status" value="1"/>
</dbReference>
<accession>A0ABW2SP60</accession>
<keyword evidence="9" id="KW-1185">Reference proteome</keyword>
<dbReference type="Gene3D" id="3.40.50.180">
    <property type="entry name" value="Methylesterase CheB, C-terminal domain"/>
    <property type="match status" value="1"/>
</dbReference>
<dbReference type="PANTHER" id="PTHR42872">
    <property type="entry name" value="PROTEIN-GLUTAMATE METHYLESTERASE/PROTEIN-GLUTAMINE GLUTAMINASE"/>
    <property type="match status" value="1"/>
</dbReference>
<dbReference type="PIRSF" id="PIRSF000876">
    <property type="entry name" value="RR_chemtxs_CheB"/>
    <property type="match status" value="1"/>
</dbReference>
<proteinExistence type="inferred from homology"/>
<keyword evidence="3 4" id="KW-0145">Chemotaxis</keyword>
<comment type="domain">
    <text evidence="3">Contains a C-terminal catalytic domain, and an N-terminal region which modulates catalytic activity.</text>
</comment>
<dbReference type="GO" id="GO:0008168">
    <property type="term" value="F:methyltransferase activity"/>
    <property type="evidence" value="ECO:0007669"/>
    <property type="project" value="UniProtKB-KW"/>
</dbReference>
<comment type="catalytic activity">
    <reaction evidence="2 3">
        <text>[protein]-L-glutamate 5-O-methyl ester + H2O = L-glutamyl-[protein] + methanol + H(+)</text>
        <dbReference type="Rhea" id="RHEA:23236"/>
        <dbReference type="Rhea" id="RHEA-COMP:10208"/>
        <dbReference type="Rhea" id="RHEA-COMP:10311"/>
        <dbReference type="ChEBI" id="CHEBI:15377"/>
        <dbReference type="ChEBI" id="CHEBI:15378"/>
        <dbReference type="ChEBI" id="CHEBI:17790"/>
        <dbReference type="ChEBI" id="CHEBI:29973"/>
        <dbReference type="ChEBI" id="CHEBI:82795"/>
        <dbReference type="EC" id="3.1.1.61"/>
    </reaction>
</comment>
<keyword evidence="8" id="KW-0808">Transferase</keyword>
<dbReference type="SUPFAM" id="SSF52738">
    <property type="entry name" value="Methylesterase CheB, C-terminal domain"/>
    <property type="match status" value="1"/>
</dbReference>
<evidence type="ECO:0000256" key="3">
    <source>
        <dbReference type="HAMAP-Rule" id="MF_00099"/>
    </source>
</evidence>
<evidence type="ECO:0000256" key="5">
    <source>
        <dbReference type="PROSITE-ProRule" id="PRU00169"/>
    </source>
</evidence>
<feature type="active site" evidence="3 4">
    <location>
        <position position="180"/>
    </location>
</feature>
<dbReference type="Gene3D" id="3.40.50.2300">
    <property type="match status" value="1"/>
</dbReference>
<dbReference type="EC" id="3.1.1.61" evidence="3"/>
<dbReference type="PANTHER" id="PTHR42872:SF3">
    <property type="entry name" value="PROTEIN-GLUTAMATE METHYLESTERASE_PROTEIN-GLUTAMINE GLUTAMINASE 1"/>
    <property type="match status" value="1"/>
</dbReference>
<dbReference type="EMBL" id="JBHTEF010000001">
    <property type="protein sequence ID" value="MFC7581168.1"/>
    <property type="molecule type" value="Genomic_DNA"/>
</dbReference>
<dbReference type="InterPro" id="IPR011006">
    <property type="entry name" value="CheY-like_superfamily"/>
</dbReference>
<dbReference type="SMART" id="SM00448">
    <property type="entry name" value="REC"/>
    <property type="match status" value="1"/>
</dbReference>
<evidence type="ECO:0000259" key="7">
    <source>
        <dbReference type="PROSITE" id="PS50122"/>
    </source>
</evidence>
<evidence type="ECO:0000259" key="6">
    <source>
        <dbReference type="PROSITE" id="PS50110"/>
    </source>
</evidence>
<dbReference type="PROSITE" id="PS50122">
    <property type="entry name" value="CHEB"/>
    <property type="match status" value="1"/>
</dbReference>
<dbReference type="GO" id="GO:0008984">
    <property type="term" value="F:protein-glutamate methylesterase activity"/>
    <property type="evidence" value="ECO:0007669"/>
    <property type="project" value="UniProtKB-EC"/>
</dbReference>
<keyword evidence="1 3" id="KW-0378">Hydrolase</keyword>
<keyword evidence="3" id="KW-0963">Cytoplasm</keyword>
<evidence type="ECO:0000313" key="8">
    <source>
        <dbReference type="EMBL" id="MFC7581168.1"/>
    </source>
</evidence>
<dbReference type="HAMAP" id="MF_00099">
    <property type="entry name" value="CheB_chemtxs"/>
    <property type="match status" value="1"/>
</dbReference>
<dbReference type="Pfam" id="PF00072">
    <property type="entry name" value="Response_reg"/>
    <property type="match status" value="1"/>
</dbReference>
<comment type="function">
    <text evidence="3">Involved in chemotaxis. Part of a chemotaxis signal transduction system that modulates chemotaxis in response to various stimuli. Catalyzes the demethylation of specific methylglutamate residues introduced into the chemoreceptors (methyl-accepting chemotaxis proteins or MCP) by CheR. Also mediates the irreversible deamidation of specific glutamine residues to glutamic acid.</text>
</comment>
<dbReference type="InterPro" id="IPR001789">
    <property type="entry name" value="Sig_transdc_resp-reg_receiver"/>
</dbReference>
<feature type="active site" evidence="3 4">
    <location>
        <position position="207"/>
    </location>
</feature>
<keyword evidence="3 5" id="KW-0597">Phosphoprotein</keyword>
<feature type="modified residue" description="4-aspartylphosphate" evidence="3 5">
    <location>
        <position position="71"/>
    </location>
</feature>
<comment type="caution">
    <text evidence="8">The sequence shown here is derived from an EMBL/GenBank/DDBJ whole genome shotgun (WGS) entry which is preliminary data.</text>
</comment>
<keyword evidence="8" id="KW-0489">Methyltransferase</keyword>
<reference evidence="9" key="1">
    <citation type="journal article" date="2019" name="Int. J. Syst. Evol. Microbiol.">
        <title>The Global Catalogue of Microorganisms (GCM) 10K type strain sequencing project: providing services to taxonomists for standard genome sequencing and annotation.</title>
        <authorList>
            <consortium name="The Broad Institute Genomics Platform"/>
            <consortium name="The Broad Institute Genome Sequencing Center for Infectious Disease"/>
            <person name="Wu L."/>
            <person name="Ma J."/>
        </authorList>
    </citation>
    <scope>NUCLEOTIDE SEQUENCE [LARGE SCALE GENOMIC DNA]</scope>
    <source>
        <strain evidence="9">CCUG 56698</strain>
    </source>
</reference>
<sequence>MGETRTSGRGADASAPRPIRALVVDDSVVVRRLLVRTLNDDPLIEVAGTAANGRIAIERARSLHPDVVTMDVEMPVMDGIEAVRALRAEGLRMPIIMFSTLTERGATATLDALAAGASDYVAKPTGTGSLEESLRRVSSQLLPRIHGLVRRRGPRQARPATRLAPPPAVAVPRLIVIGSSTGGPNALSTVVAALERPLPVPVLVVQHMPPVFTRQFAERLDGLGPARVVEAGAGEALRAGTIHIAPGGRHMAVVSRGGALEAGLSDDPPVNYVRPSVDVLFDSAVAAVGGAVLGVVLTGMGSDGLEGCRRIVKAGGSVLVQDEETSVVWGMPGAVARAGLARAVLPLGAVAAAVGRRASGAGE</sequence>
<dbReference type="SUPFAM" id="SSF52172">
    <property type="entry name" value="CheY-like"/>
    <property type="match status" value="1"/>
</dbReference>
<comment type="catalytic activity">
    <reaction evidence="3">
        <text>L-glutaminyl-[protein] + H2O = L-glutamyl-[protein] + NH4(+)</text>
        <dbReference type="Rhea" id="RHEA:16441"/>
        <dbReference type="Rhea" id="RHEA-COMP:10207"/>
        <dbReference type="Rhea" id="RHEA-COMP:10208"/>
        <dbReference type="ChEBI" id="CHEBI:15377"/>
        <dbReference type="ChEBI" id="CHEBI:28938"/>
        <dbReference type="ChEBI" id="CHEBI:29973"/>
        <dbReference type="ChEBI" id="CHEBI:30011"/>
        <dbReference type="EC" id="3.5.1.44"/>
    </reaction>
</comment>
<dbReference type="RefSeq" id="WP_380974174.1">
    <property type="nucleotide sequence ID" value="NZ_JBHTEF010000001.1"/>
</dbReference>
<dbReference type="InterPro" id="IPR008248">
    <property type="entry name" value="CheB-like"/>
</dbReference>
<comment type="subcellular location">
    <subcellularLocation>
        <location evidence="3">Cytoplasm</location>
    </subcellularLocation>
</comment>
<protein>
    <recommendedName>
        <fullName evidence="3">Protein-glutamate methylesterase/protein-glutamine glutaminase</fullName>
        <ecNumber evidence="3">3.1.1.61</ecNumber>
        <ecNumber evidence="3">3.5.1.44</ecNumber>
    </recommendedName>
</protein>
<dbReference type="InterPro" id="IPR000673">
    <property type="entry name" value="Sig_transdc_resp-reg_Me-estase"/>
</dbReference>
<comment type="PTM">
    <text evidence="3">Phosphorylated by CheA. Phosphorylation of the N-terminal regulatory domain activates the methylesterase activity.</text>
</comment>
<name>A0ABW2SP60_9ACTO</name>
<evidence type="ECO:0000256" key="4">
    <source>
        <dbReference type="PROSITE-ProRule" id="PRU00050"/>
    </source>
</evidence>
<evidence type="ECO:0000256" key="2">
    <source>
        <dbReference type="ARBA" id="ARBA00048267"/>
    </source>
</evidence>
<gene>
    <name evidence="3 8" type="primary">cheB</name>
    <name evidence="8" type="ORF">ACFQWG_08155</name>
</gene>
<evidence type="ECO:0000256" key="1">
    <source>
        <dbReference type="ARBA" id="ARBA00022801"/>
    </source>
</evidence>
<dbReference type="Proteomes" id="UP001596527">
    <property type="component" value="Unassembled WGS sequence"/>
</dbReference>
<dbReference type="Pfam" id="PF01339">
    <property type="entry name" value="CheB_methylest"/>
    <property type="match status" value="1"/>
</dbReference>